<protein>
    <submittedName>
        <fullName evidence="1">Uncharacterized protein</fullName>
    </submittedName>
</protein>
<keyword evidence="2" id="KW-1185">Reference proteome</keyword>
<organism evidence="1 2">
    <name type="scientific">Photobacterium swingsii</name>
    <dbReference type="NCBI Taxonomy" id="680026"/>
    <lineage>
        <taxon>Bacteria</taxon>
        <taxon>Pseudomonadati</taxon>
        <taxon>Pseudomonadota</taxon>
        <taxon>Gammaproteobacteria</taxon>
        <taxon>Vibrionales</taxon>
        <taxon>Vibrionaceae</taxon>
        <taxon>Photobacterium</taxon>
    </lineage>
</organism>
<gene>
    <name evidence="1" type="ORF">C9I94_10695</name>
</gene>
<accession>A0A0J8VCS9</accession>
<reference evidence="1 2" key="1">
    <citation type="submission" date="2018-01" db="EMBL/GenBank/DDBJ databases">
        <title>Whole genome sequencing of Histamine producing bacteria.</title>
        <authorList>
            <person name="Butler K."/>
        </authorList>
    </citation>
    <scope>NUCLEOTIDE SEQUENCE [LARGE SCALE GENOMIC DNA]</scope>
    <source>
        <strain evidence="1 2">DSM 24669</strain>
    </source>
</reference>
<dbReference type="EMBL" id="PYLZ01000005">
    <property type="protein sequence ID" value="PSW24496.1"/>
    <property type="molecule type" value="Genomic_DNA"/>
</dbReference>
<dbReference type="Proteomes" id="UP000240481">
    <property type="component" value="Unassembled WGS sequence"/>
</dbReference>
<evidence type="ECO:0000313" key="1">
    <source>
        <dbReference type="EMBL" id="PSW24496.1"/>
    </source>
</evidence>
<sequence length="113" mass="13344">MLKIFQRLKIKYKAKKIYRILCRDAINENPYYIDGRTLVNLSRKTKSSYTFTGHILKNMVSCGILDSKIGNEGAKVYKVKEVPEKISTEKVQFIFKMRCNAHIRKFEFNNYKP</sequence>
<dbReference type="AlphaFoldDB" id="A0A0J8VCS9"/>
<name>A0A0J8VCS9_9GAMM</name>
<dbReference type="RefSeq" id="WP_048898936.1">
    <property type="nucleotide sequence ID" value="NZ_AP024853.1"/>
</dbReference>
<evidence type="ECO:0000313" key="2">
    <source>
        <dbReference type="Proteomes" id="UP000240481"/>
    </source>
</evidence>
<comment type="caution">
    <text evidence="1">The sequence shown here is derived from an EMBL/GenBank/DDBJ whole genome shotgun (WGS) entry which is preliminary data.</text>
</comment>
<proteinExistence type="predicted"/>